<dbReference type="RefSeq" id="WP_211544371.1">
    <property type="nucleotide sequence ID" value="NZ_JAGTUK010000003.1"/>
</dbReference>
<sequence length="244" mass="27141">MAREELARSFESIGEEYDRYRPGFPERAVQIIVPSRVDTALDLGAGTGKFTSLLRDRARRVIAVEPSLAMLDVLAARLPDVEAQPGNAEAIPLRDGTVDVVSVAQAFHWFDRDAAAAEIARVLVPGGGLGLLWNRADPACAWDLACHRVAHPAVQDHDATTATAVELPGFVLEVHEEVRWTERITRAHYLRRWGTVSSFLVADEDGCEEMTAALERVLDHDPQTRGRPAFELPHLTDVFRYRRI</sequence>
<dbReference type="InterPro" id="IPR013216">
    <property type="entry name" value="Methyltransf_11"/>
</dbReference>
<evidence type="ECO:0000256" key="1">
    <source>
        <dbReference type="ARBA" id="ARBA00008361"/>
    </source>
</evidence>
<organism evidence="5 6">
    <name type="scientific">Microbacterium paraoxydans</name>
    <dbReference type="NCBI Taxonomy" id="199592"/>
    <lineage>
        <taxon>Bacteria</taxon>
        <taxon>Bacillati</taxon>
        <taxon>Actinomycetota</taxon>
        <taxon>Actinomycetes</taxon>
        <taxon>Micrococcales</taxon>
        <taxon>Microbacteriaceae</taxon>
        <taxon>Microbacterium</taxon>
    </lineage>
</organism>
<comment type="similarity">
    <text evidence="1">Belongs to the methyltransferase superfamily.</text>
</comment>
<dbReference type="InterPro" id="IPR051052">
    <property type="entry name" value="Diverse_substrate_MTase"/>
</dbReference>
<feature type="domain" description="Methyltransferase type 11" evidence="4">
    <location>
        <begin position="41"/>
        <end position="128"/>
    </location>
</feature>
<accession>A0ABS5IRM3</accession>
<name>A0ABS5IRM3_9MICO</name>
<evidence type="ECO:0000256" key="2">
    <source>
        <dbReference type="ARBA" id="ARBA00022603"/>
    </source>
</evidence>
<dbReference type="InterPro" id="IPR029063">
    <property type="entry name" value="SAM-dependent_MTases_sf"/>
</dbReference>
<reference evidence="5 6" key="1">
    <citation type="submission" date="2021-04" db="EMBL/GenBank/DDBJ databases">
        <title>Whole genome analysis of root endophytic bacterium Microbacterium paraoxydans ku-mp colonizing RP-bio226 rice variety.</title>
        <authorList>
            <person name="Ulaganathan K."/>
            <person name="Latha B."/>
        </authorList>
    </citation>
    <scope>NUCLEOTIDE SEQUENCE [LARGE SCALE GENOMIC DNA]</scope>
    <source>
        <strain evidence="6">ku-mp</strain>
    </source>
</reference>
<evidence type="ECO:0000313" key="6">
    <source>
        <dbReference type="Proteomes" id="UP000678243"/>
    </source>
</evidence>
<dbReference type="Pfam" id="PF08241">
    <property type="entry name" value="Methyltransf_11"/>
    <property type="match status" value="1"/>
</dbReference>
<gene>
    <name evidence="5" type="ORF">KE274_13005</name>
</gene>
<dbReference type="PANTHER" id="PTHR44942:SF4">
    <property type="entry name" value="METHYLTRANSFERASE TYPE 11 DOMAIN-CONTAINING PROTEIN"/>
    <property type="match status" value="1"/>
</dbReference>
<dbReference type="EMBL" id="JAGTUK010000003">
    <property type="protein sequence ID" value="MBS0025022.1"/>
    <property type="molecule type" value="Genomic_DNA"/>
</dbReference>
<dbReference type="PANTHER" id="PTHR44942">
    <property type="entry name" value="METHYLTRANSF_11 DOMAIN-CONTAINING PROTEIN"/>
    <property type="match status" value="1"/>
</dbReference>
<proteinExistence type="inferred from homology"/>
<dbReference type="GO" id="GO:0032259">
    <property type="term" value="P:methylation"/>
    <property type="evidence" value="ECO:0007669"/>
    <property type="project" value="UniProtKB-KW"/>
</dbReference>
<dbReference type="Gene3D" id="3.40.50.150">
    <property type="entry name" value="Vaccinia Virus protein VP39"/>
    <property type="match status" value="1"/>
</dbReference>
<comment type="caution">
    <text evidence="5">The sequence shown here is derived from an EMBL/GenBank/DDBJ whole genome shotgun (WGS) entry which is preliminary data.</text>
</comment>
<evidence type="ECO:0000256" key="3">
    <source>
        <dbReference type="ARBA" id="ARBA00022679"/>
    </source>
</evidence>
<keyword evidence="6" id="KW-1185">Reference proteome</keyword>
<protein>
    <submittedName>
        <fullName evidence="5">Class I SAM-dependent methyltransferase</fullName>
    </submittedName>
</protein>
<dbReference type="GO" id="GO:0008168">
    <property type="term" value="F:methyltransferase activity"/>
    <property type="evidence" value="ECO:0007669"/>
    <property type="project" value="UniProtKB-KW"/>
</dbReference>
<dbReference type="SUPFAM" id="SSF53335">
    <property type="entry name" value="S-adenosyl-L-methionine-dependent methyltransferases"/>
    <property type="match status" value="1"/>
</dbReference>
<dbReference type="Proteomes" id="UP000678243">
    <property type="component" value="Unassembled WGS sequence"/>
</dbReference>
<evidence type="ECO:0000313" key="5">
    <source>
        <dbReference type="EMBL" id="MBS0025022.1"/>
    </source>
</evidence>
<keyword evidence="3" id="KW-0808">Transferase</keyword>
<evidence type="ECO:0000259" key="4">
    <source>
        <dbReference type="Pfam" id="PF08241"/>
    </source>
</evidence>
<dbReference type="CDD" id="cd02440">
    <property type="entry name" value="AdoMet_MTases"/>
    <property type="match status" value="1"/>
</dbReference>
<keyword evidence="2 5" id="KW-0489">Methyltransferase</keyword>